<proteinExistence type="predicted"/>
<dbReference type="Proteomes" id="UP000190074">
    <property type="component" value="Unassembled WGS sequence"/>
</dbReference>
<dbReference type="EMBL" id="FVGW01000022">
    <property type="protein sequence ID" value="SKN01398.1"/>
    <property type="molecule type" value="Genomic_DNA"/>
</dbReference>
<name>A0A1T8V967_9MYCO</name>
<protein>
    <submittedName>
        <fullName evidence="1">Uncharacterized protein</fullName>
    </submittedName>
</protein>
<evidence type="ECO:0000313" key="1">
    <source>
        <dbReference type="EMBL" id="SKN01398.1"/>
    </source>
</evidence>
<organism evidence="1 2">
    <name type="scientific">Mycobacteroides abscessus subsp. massiliense</name>
    <dbReference type="NCBI Taxonomy" id="1962118"/>
    <lineage>
        <taxon>Bacteria</taxon>
        <taxon>Bacillati</taxon>
        <taxon>Actinomycetota</taxon>
        <taxon>Actinomycetes</taxon>
        <taxon>Mycobacteriales</taxon>
        <taxon>Mycobacteriaceae</taxon>
        <taxon>Mycobacteroides</taxon>
        <taxon>Mycobacteroides abscessus</taxon>
    </lineage>
</organism>
<accession>A0A1T8V967</accession>
<evidence type="ECO:0000313" key="2">
    <source>
        <dbReference type="Proteomes" id="UP000190074"/>
    </source>
</evidence>
<sequence length="192" mass="23062">MSNPTNAGWLRKWLHLQPHQIIGGEEHPYLLRWYVIPRNRWLNVYLHKFLRDDDDRALHDHPWWFVSVMLRGQYVEVTDQGRAVRSAPEPWRLFWGDRPLALRPGTWRHRVELVPAIAQANPFLARRDQRRLPCWTLIITGRRSRVWGFWCKDRLGETRSRQYEVDRFIPWDEFGDAGCGEPTDSRRVRADD</sequence>
<dbReference type="RefSeq" id="WP_074328511.1">
    <property type="nucleotide sequence ID" value="NZ_FVGW01000022.1"/>
</dbReference>
<reference evidence="1 2" key="1">
    <citation type="submission" date="2016-11" db="EMBL/GenBank/DDBJ databases">
        <authorList>
            <consortium name="Pathogen Informatics"/>
        </authorList>
    </citation>
    <scope>NUCLEOTIDE SEQUENCE [LARGE SCALE GENOMIC DNA]</scope>
    <source>
        <strain evidence="1 2">911</strain>
    </source>
</reference>
<dbReference type="AlphaFoldDB" id="A0A1T8V967"/>
<gene>
    <name evidence="1" type="ORF">SAMEA2259716_05764</name>
</gene>